<feature type="transmembrane region" description="Helical" evidence="1">
    <location>
        <begin position="227"/>
        <end position="248"/>
    </location>
</feature>
<dbReference type="AlphaFoldDB" id="A0A1M4UW82"/>
<accession>A0A1M4UW82</accession>
<reference evidence="3" key="1">
    <citation type="submission" date="2016-11" db="EMBL/GenBank/DDBJ databases">
        <authorList>
            <person name="Varghese N."/>
            <person name="Submissions S."/>
        </authorList>
    </citation>
    <scope>NUCLEOTIDE SEQUENCE [LARGE SCALE GENOMIC DNA]</scope>
    <source>
        <strain evidence="3">CGMCC 1.7063</strain>
    </source>
</reference>
<gene>
    <name evidence="2" type="ORF">SAMN04487965_0265</name>
</gene>
<feature type="transmembrane region" description="Helical" evidence="1">
    <location>
        <begin position="194"/>
        <end position="215"/>
    </location>
</feature>
<dbReference type="InterPro" id="IPR007272">
    <property type="entry name" value="Sulf_transp_TsuA/YedE"/>
</dbReference>
<name>A0A1M4UW82_9GAMM</name>
<keyword evidence="1" id="KW-0472">Membrane</keyword>
<dbReference type="Proteomes" id="UP000184170">
    <property type="component" value="Unassembled WGS sequence"/>
</dbReference>
<feature type="transmembrane region" description="Helical" evidence="1">
    <location>
        <begin position="86"/>
        <end position="112"/>
    </location>
</feature>
<feature type="transmembrane region" description="Helical" evidence="1">
    <location>
        <begin position="260"/>
        <end position="277"/>
    </location>
</feature>
<feature type="transmembrane region" description="Helical" evidence="1">
    <location>
        <begin position="6"/>
        <end position="34"/>
    </location>
</feature>
<feature type="transmembrane region" description="Helical" evidence="1">
    <location>
        <begin position="155"/>
        <end position="173"/>
    </location>
</feature>
<evidence type="ECO:0000256" key="1">
    <source>
        <dbReference type="SAM" id="Phobius"/>
    </source>
</evidence>
<protein>
    <submittedName>
        <fullName evidence="2">Uncharacterized protein</fullName>
    </submittedName>
</protein>
<keyword evidence="1" id="KW-1133">Transmembrane helix</keyword>
<dbReference type="RefSeq" id="WP_073270701.1">
    <property type="nucleotide sequence ID" value="NZ_FQVA01000001.1"/>
</dbReference>
<dbReference type="STRING" id="494016.SAMN04487965_0265"/>
<evidence type="ECO:0000313" key="3">
    <source>
        <dbReference type="Proteomes" id="UP000184170"/>
    </source>
</evidence>
<sequence>MNLSDFVFFALVAVLSLFAGLVTQRGSLCAVAAIEEVIQKKRWTRFNSFLHCSGWSMLLLGAFQYLGYSHPLLEAGGLNVIPGHDWILPIFGGALFGVGATINGSCAFGTVARLGSGDLSFALTLAAIAAGYGTLEFTLDTQPIASLSSNQQDNAAATWLLRAGLALMALLNLRELIHLRAWRAHVWSHGVWHPALAVWALMLCNISLLMLAGQWPGITTPISGYGAISWLVLVLLIAGAVLGGVTAERFSIVPIAVRPALRRVVGGYMMGVAVAIVPGGNTRLILVDLPSLHWHGAQAYAAMVIAIAVSLIFAGWFRKIQSEEK</sequence>
<feature type="transmembrane region" description="Helical" evidence="1">
    <location>
        <begin position="297"/>
        <end position="317"/>
    </location>
</feature>
<dbReference type="OrthoDB" id="7443803at2"/>
<evidence type="ECO:0000313" key="2">
    <source>
        <dbReference type="EMBL" id="SHE60952.1"/>
    </source>
</evidence>
<keyword evidence="3" id="KW-1185">Reference proteome</keyword>
<proteinExistence type="predicted"/>
<keyword evidence="1" id="KW-0812">Transmembrane</keyword>
<dbReference type="Pfam" id="PF04143">
    <property type="entry name" value="Sulf_transp"/>
    <property type="match status" value="1"/>
</dbReference>
<dbReference type="EMBL" id="FQVA01000001">
    <property type="protein sequence ID" value="SHE60952.1"/>
    <property type="molecule type" value="Genomic_DNA"/>
</dbReference>
<organism evidence="2 3">
    <name type="scientific">Microbulbifer donghaiensis</name>
    <dbReference type="NCBI Taxonomy" id="494016"/>
    <lineage>
        <taxon>Bacteria</taxon>
        <taxon>Pseudomonadati</taxon>
        <taxon>Pseudomonadota</taxon>
        <taxon>Gammaproteobacteria</taxon>
        <taxon>Cellvibrionales</taxon>
        <taxon>Microbulbiferaceae</taxon>
        <taxon>Microbulbifer</taxon>
    </lineage>
</organism>
<feature type="transmembrane region" description="Helical" evidence="1">
    <location>
        <begin position="119"/>
        <end position="135"/>
    </location>
</feature>
<feature type="transmembrane region" description="Helical" evidence="1">
    <location>
        <begin position="46"/>
        <end position="66"/>
    </location>
</feature>